<evidence type="ECO:0000313" key="3">
    <source>
        <dbReference type="Proteomes" id="UP001152622"/>
    </source>
</evidence>
<keyword evidence="3" id="KW-1185">Reference proteome</keyword>
<dbReference type="EMBL" id="JAINUF010000004">
    <property type="protein sequence ID" value="KAJ8366073.1"/>
    <property type="molecule type" value="Genomic_DNA"/>
</dbReference>
<comment type="caution">
    <text evidence="2">The sequence shown here is derived from an EMBL/GenBank/DDBJ whole genome shotgun (WGS) entry which is preliminary data.</text>
</comment>
<feature type="compositionally biased region" description="Acidic residues" evidence="1">
    <location>
        <begin position="57"/>
        <end position="69"/>
    </location>
</feature>
<reference evidence="2" key="1">
    <citation type="journal article" date="2023" name="Science">
        <title>Genome structures resolve the early diversification of teleost fishes.</title>
        <authorList>
            <person name="Parey E."/>
            <person name="Louis A."/>
            <person name="Montfort J."/>
            <person name="Bouchez O."/>
            <person name="Roques C."/>
            <person name="Iampietro C."/>
            <person name="Lluch J."/>
            <person name="Castinel A."/>
            <person name="Donnadieu C."/>
            <person name="Desvignes T."/>
            <person name="Floi Bucao C."/>
            <person name="Jouanno E."/>
            <person name="Wen M."/>
            <person name="Mejri S."/>
            <person name="Dirks R."/>
            <person name="Jansen H."/>
            <person name="Henkel C."/>
            <person name="Chen W.J."/>
            <person name="Zahm M."/>
            <person name="Cabau C."/>
            <person name="Klopp C."/>
            <person name="Thompson A.W."/>
            <person name="Robinson-Rechavi M."/>
            <person name="Braasch I."/>
            <person name="Lecointre G."/>
            <person name="Bobe J."/>
            <person name="Postlethwait J.H."/>
            <person name="Berthelot C."/>
            <person name="Roest Crollius H."/>
            <person name="Guiguen Y."/>
        </authorList>
    </citation>
    <scope>NUCLEOTIDE SEQUENCE</scope>
    <source>
        <strain evidence="2">WJC10195</strain>
    </source>
</reference>
<sequence length="89" mass="9997">MEGFGPRGRPELTAPFPRPALVGGSIYSAVQQLDYFSGVRLRRRDKLENLTWKREEEGEEEEEEEEEETASSLKPCAAFCPPVPPPPHA</sequence>
<dbReference type="AlphaFoldDB" id="A0A9Q1FU23"/>
<protein>
    <submittedName>
        <fullName evidence="2">Uncharacterized protein</fullName>
    </submittedName>
</protein>
<accession>A0A9Q1FU23</accession>
<dbReference type="Proteomes" id="UP001152622">
    <property type="component" value="Chromosome 4"/>
</dbReference>
<feature type="region of interest" description="Disordered" evidence="1">
    <location>
        <begin position="53"/>
        <end position="89"/>
    </location>
</feature>
<evidence type="ECO:0000313" key="2">
    <source>
        <dbReference type="EMBL" id="KAJ8366073.1"/>
    </source>
</evidence>
<name>A0A9Q1FU23_SYNKA</name>
<evidence type="ECO:0000256" key="1">
    <source>
        <dbReference type="SAM" id="MobiDB-lite"/>
    </source>
</evidence>
<organism evidence="2 3">
    <name type="scientific">Synaphobranchus kaupii</name>
    <name type="common">Kaup's arrowtooth eel</name>
    <dbReference type="NCBI Taxonomy" id="118154"/>
    <lineage>
        <taxon>Eukaryota</taxon>
        <taxon>Metazoa</taxon>
        <taxon>Chordata</taxon>
        <taxon>Craniata</taxon>
        <taxon>Vertebrata</taxon>
        <taxon>Euteleostomi</taxon>
        <taxon>Actinopterygii</taxon>
        <taxon>Neopterygii</taxon>
        <taxon>Teleostei</taxon>
        <taxon>Anguilliformes</taxon>
        <taxon>Synaphobranchidae</taxon>
        <taxon>Synaphobranchus</taxon>
    </lineage>
</organism>
<gene>
    <name evidence="2" type="ORF">SKAU_G00149040</name>
</gene>
<proteinExistence type="predicted"/>